<organism evidence="1 2">
    <name type="scientific">Opisthorchis felineus</name>
    <dbReference type="NCBI Taxonomy" id="147828"/>
    <lineage>
        <taxon>Eukaryota</taxon>
        <taxon>Metazoa</taxon>
        <taxon>Spiralia</taxon>
        <taxon>Lophotrochozoa</taxon>
        <taxon>Platyhelminthes</taxon>
        <taxon>Trematoda</taxon>
        <taxon>Digenea</taxon>
        <taxon>Opisthorchiida</taxon>
        <taxon>Opisthorchiata</taxon>
        <taxon>Opisthorchiidae</taxon>
        <taxon>Opisthorchis</taxon>
    </lineage>
</organism>
<proteinExistence type="predicted"/>
<evidence type="ECO:0000313" key="2">
    <source>
        <dbReference type="Proteomes" id="UP000308267"/>
    </source>
</evidence>
<dbReference type="Proteomes" id="UP000308267">
    <property type="component" value="Unassembled WGS sequence"/>
</dbReference>
<sequence>MKSIGYGSELVKCVDSTAATPFKDDIAFFSLSEQARIARKATARLDGISPTISEALVRVDTGIEFVPPLQNEMFANLSVLSVVQVEKFTFFCLPHDAYCLEQQTDRHSSPSGRYFTGQVEIVILDPEQTFLTK</sequence>
<keyword evidence="2" id="KW-1185">Reference proteome</keyword>
<gene>
    <name evidence="1" type="ORF">CRM22_005056</name>
</gene>
<dbReference type="AlphaFoldDB" id="A0A4S2LYQ3"/>
<protein>
    <submittedName>
        <fullName evidence="1">Uncharacterized protein</fullName>
    </submittedName>
</protein>
<dbReference type="EMBL" id="SJOL01006434">
    <property type="protein sequence ID" value="TGZ66949.1"/>
    <property type="molecule type" value="Genomic_DNA"/>
</dbReference>
<evidence type="ECO:0000313" key="1">
    <source>
        <dbReference type="EMBL" id="TGZ66949.1"/>
    </source>
</evidence>
<reference evidence="1 2" key="1">
    <citation type="journal article" date="2019" name="BMC Genomics">
        <title>New insights from Opisthorchis felineus genome: update on genomics of the epidemiologically important liver flukes.</title>
        <authorList>
            <person name="Ershov N.I."/>
            <person name="Mordvinov V.A."/>
            <person name="Prokhortchouk E.B."/>
            <person name="Pakharukova M.Y."/>
            <person name="Gunbin K.V."/>
            <person name="Ustyantsev K."/>
            <person name="Genaev M.A."/>
            <person name="Blinov A.G."/>
            <person name="Mazur A."/>
            <person name="Boulygina E."/>
            <person name="Tsygankova S."/>
            <person name="Khrameeva E."/>
            <person name="Chekanov N."/>
            <person name="Fan G."/>
            <person name="Xiao A."/>
            <person name="Zhang H."/>
            <person name="Xu X."/>
            <person name="Yang H."/>
            <person name="Solovyev V."/>
            <person name="Lee S.M."/>
            <person name="Liu X."/>
            <person name="Afonnikov D.A."/>
            <person name="Skryabin K.G."/>
        </authorList>
    </citation>
    <scope>NUCLEOTIDE SEQUENCE [LARGE SCALE GENOMIC DNA]</scope>
    <source>
        <strain evidence="1">AK-0245</strain>
        <tissue evidence="1">Whole organism</tissue>
    </source>
</reference>
<name>A0A4S2LYQ3_OPIFE</name>
<accession>A0A4S2LYQ3</accession>
<comment type="caution">
    <text evidence="1">The sequence shown here is derived from an EMBL/GenBank/DDBJ whole genome shotgun (WGS) entry which is preliminary data.</text>
</comment>